<dbReference type="InterPro" id="IPR023296">
    <property type="entry name" value="Glyco_hydro_beta-prop_sf"/>
</dbReference>
<evidence type="ECO:0000313" key="4">
    <source>
        <dbReference type="EMBL" id="GEJ57628.1"/>
    </source>
</evidence>
<gene>
    <name evidence="4" type="ORF">AMYX_23690</name>
</gene>
<dbReference type="RefSeq" id="WP_176065388.1">
    <property type="nucleotide sequence ID" value="NZ_BJTG01000005.1"/>
</dbReference>
<organism evidence="4 5">
    <name type="scientific">Anaeromyxobacter diazotrophicus</name>
    <dbReference type="NCBI Taxonomy" id="2590199"/>
    <lineage>
        <taxon>Bacteria</taxon>
        <taxon>Pseudomonadati</taxon>
        <taxon>Myxococcota</taxon>
        <taxon>Myxococcia</taxon>
        <taxon>Myxococcales</taxon>
        <taxon>Cystobacterineae</taxon>
        <taxon>Anaeromyxobacteraceae</taxon>
        <taxon>Anaeromyxobacter</taxon>
    </lineage>
</organism>
<keyword evidence="5" id="KW-1185">Reference proteome</keyword>
<dbReference type="AlphaFoldDB" id="A0A7I9VN42"/>
<protein>
    <recommendedName>
        <fullName evidence="3">Glucosamine inositolphosphorylceramide transferase 1 N-terminal domain-containing protein</fullName>
    </recommendedName>
</protein>
<dbReference type="GO" id="GO:0045493">
    <property type="term" value="P:xylan catabolic process"/>
    <property type="evidence" value="ECO:0007669"/>
    <property type="project" value="UniProtKB-KW"/>
</dbReference>
<dbReference type="PANTHER" id="PTHR43772:SF2">
    <property type="entry name" value="PUTATIVE (AFU_ORTHOLOGUE AFUA_2G04480)-RELATED"/>
    <property type="match status" value="1"/>
</dbReference>
<proteinExistence type="predicted"/>
<dbReference type="InterPro" id="IPR056442">
    <property type="entry name" value="GINT1_N"/>
</dbReference>
<evidence type="ECO:0000259" key="3">
    <source>
        <dbReference type="Pfam" id="PF24793"/>
    </source>
</evidence>
<dbReference type="PANTHER" id="PTHR43772">
    <property type="entry name" value="ENDO-1,4-BETA-XYLANASE"/>
    <property type="match status" value="1"/>
</dbReference>
<dbReference type="Gene3D" id="2.115.10.20">
    <property type="entry name" value="Glycosyl hydrolase domain, family 43"/>
    <property type="match status" value="1"/>
</dbReference>
<dbReference type="EMBL" id="BJTG01000005">
    <property type="protein sequence ID" value="GEJ57628.1"/>
    <property type="molecule type" value="Genomic_DNA"/>
</dbReference>
<sequence>MPSRRPWCKKPVFSTVFSIGIYTGPSPLALGPPAGLENPVLTRESVTDRYASFVADPFMIRVDGTWHMFFEVLACGALSKKGEIGLATSRDGLRWAYQRIVLAEPFHLSYPHVFAWEGEHYLIPESTAAGGVRLYRADPFPTRWTLAAVLLEGPVLLDSSVFHRDGRWWMFTETDAARGTLRLFHARELTGPWREHPRSPVVAADPRTARPAGRVLATPDRLVRFAQDCELDYGVAVRALEITRLTEREYEEREVAGGPLLAGGGEGWRALGMHHLDVHPREEGGFIACVDGWRERARRPRELAVWAADHGRQALELTRAARSRRPR</sequence>
<dbReference type="Pfam" id="PF24793">
    <property type="entry name" value="GINT1_N"/>
    <property type="match status" value="1"/>
</dbReference>
<comment type="caution">
    <text evidence="4">The sequence shown here is derived from an EMBL/GenBank/DDBJ whole genome shotgun (WGS) entry which is preliminary data.</text>
</comment>
<keyword evidence="1" id="KW-0858">Xylan degradation</keyword>
<evidence type="ECO:0000256" key="2">
    <source>
        <dbReference type="ARBA" id="ARBA00023277"/>
    </source>
</evidence>
<evidence type="ECO:0000256" key="1">
    <source>
        <dbReference type="ARBA" id="ARBA00022651"/>
    </source>
</evidence>
<keyword evidence="1" id="KW-0624">Polysaccharide degradation</keyword>
<evidence type="ECO:0000313" key="5">
    <source>
        <dbReference type="Proteomes" id="UP000503640"/>
    </source>
</evidence>
<dbReference type="Proteomes" id="UP000503640">
    <property type="component" value="Unassembled WGS sequence"/>
</dbReference>
<dbReference type="InterPro" id="IPR052176">
    <property type="entry name" value="Glycosyl_Hydrlase_43_Enz"/>
</dbReference>
<dbReference type="SUPFAM" id="SSF75005">
    <property type="entry name" value="Arabinanase/levansucrase/invertase"/>
    <property type="match status" value="1"/>
</dbReference>
<reference evidence="5" key="1">
    <citation type="journal article" date="2020" name="Appl. Environ. Microbiol.">
        <title>Diazotrophic Anaeromyxobacter Isolates from Soils.</title>
        <authorList>
            <person name="Masuda Y."/>
            <person name="Yamanaka H."/>
            <person name="Xu Z.X."/>
            <person name="Shiratori Y."/>
            <person name="Aono T."/>
            <person name="Amachi S."/>
            <person name="Senoo K."/>
            <person name="Itoh H."/>
        </authorList>
    </citation>
    <scope>NUCLEOTIDE SEQUENCE [LARGE SCALE GENOMIC DNA]</scope>
    <source>
        <strain evidence="5">R267</strain>
    </source>
</reference>
<name>A0A7I9VN42_9BACT</name>
<accession>A0A7I9VN42</accession>
<keyword evidence="2" id="KW-0119">Carbohydrate metabolism</keyword>
<feature type="domain" description="Glucosamine inositolphosphorylceramide transferase 1 N-terminal" evidence="3">
    <location>
        <begin position="17"/>
        <end position="292"/>
    </location>
</feature>